<feature type="region of interest" description="Disordered" evidence="1">
    <location>
        <begin position="98"/>
        <end position="121"/>
    </location>
</feature>
<proteinExistence type="predicted"/>
<sequence length="121" mass="14134">METEDDKLRKFARKSEFESEIDSKKISPETLTNLEAFQQGKFPENLVEEFKPPDSLPNSILFSEIESKHKEMLEGRPLPELLENSQLIENLEDELKPPAMGKIYEEKEKYKISSEDKRTTE</sequence>
<reference evidence="2" key="1">
    <citation type="submission" date="2018-05" db="EMBL/GenBank/DDBJ databases">
        <authorList>
            <person name="Lanie J.A."/>
            <person name="Ng W.-L."/>
            <person name="Kazmierczak K.M."/>
            <person name="Andrzejewski T.M."/>
            <person name="Davidsen T.M."/>
            <person name="Wayne K.J."/>
            <person name="Tettelin H."/>
            <person name="Glass J.I."/>
            <person name="Rusch D."/>
            <person name="Podicherti R."/>
            <person name="Tsui H.-C.T."/>
            <person name="Winkler M.E."/>
        </authorList>
    </citation>
    <scope>NUCLEOTIDE SEQUENCE</scope>
</reference>
<name>A0A382H7L3_9ZZZZ</name>
<feature type="compositionally biased region" description="Basic and acidic residues" evidence="1">
    <location>
        <begin position="103"/>
        <end position="121"/>
    </location>
</feature>
<accession>A0A382H7L3</accession>
<dbReference type="EMBL" id="UINC01059636">
    <property type="protein sequence ID" value="SVB83274.1"/>
    <property type="molecule type" value="Genomic_DNA"/>
</dbReference>
<organism evidence="2">
    <name type="scientific">marine metagenome</name>
    <dbReference type="NCBI Taxonomy" id="408172"/>
    <lineage>
        <taxon>unclassified sequences</taxon>
        <taxon>metagenomes</taxon>
        <taxon>ecological metagenomes</taxon>
    </lineage>
</organism>
<evidence type="ECO:0000313" key="2">
    <source>
        <dbReference type="EMBL" id="SVB83274.1"/>
    </source>
</evidence>
<gene>
    <name evidence="2" type="ORF">METZ01_LOCUS236128</name>
</gene>
<evidence type="ECO:0000256" key="1">
    <source>
        <dbReference type="SAM" id="MobiDB-lite"/>
    </source>
</evidence>
<protein>
    <submittedName>
        <fullName evidence="2">Uncharacterized protein</fullName>
    </submittedName>
</protein>
<dbReference type="AlphaFoldDB" id="A0A382H7L3"/>